<dbReference type="PRINTS" id="PR00420">
    <property type="entry name" value="RNGMNOXGNASE"/>
</dbReference>
<dbReference type="InterPro" id="IPR036188">
    <property type="entry name" value="FAD/NAD-bd_sf"/>
</dbReference>
<dbReference type="SUPFAM" id="SSF51905">
    <property type="entry name" value="FAD/NAD(P)-binding domain"/>
    <property type="match status" value="1"/>
</dbReference>
<evidence type="ECO:0000256" key="3">
    <source>
        <dbReference type="ARBA" id="ARBA00022827"/>
    </source>
</evidence>
<keyword evidence="9" id="KW-1185">Reference proteome</keyword>
<evidence type="ECO:0000256" key="2">
    <source>
        <dbReference type="ARBA" id="ARBA00022630"/>
    </source>
</evidence>
<gene>
    <name evidence="8" type="ORF">DFH08DRAFT_865851</name>
</gene>
<keyword evidence="4" id="KW-0560">Oxidoreductase</keyword>
<keyword evidence="2" id="KW-0285">Flavoprotein</keyword>
<evidence type="ECO:0000256" key="4">
    <source>
        <dbReference type="ARBA" id="ARBA00023002"/>
    </source>
</evidence>
<dbReference type="PANTHER" id="PTHR13789:SF314">
    <property type="entry name" value="FAD-BINDING DOMAIN-CONTAINING PROTEIN"/>
    <property type="match status" value="1"/>
</dbReference>
<evidence type="ECO:0000313" key="9">
    <source>
        <dbReference type="Proteomes" id="UP001218218"/>
    </source>
</evidence>
<reference evidence="8" key="1">
    <citation type="submission" date="2023-03" db="EMBL/GenBank/DDBJ databases">
        <title>Massive genome expansion in bonnet fungi (Mycena s.s.) driven by repeated elements and novel gene families across ecological guilds.</title>
        <authorList>
            <consortium name="Lawrence Berkeley National Laboratory"/>
            <person name="Harder C.B."/>
            <person name="Miyauchi S."/>
            <person name="Viragh M."/>
            <person name="Kuo A."/>
            <person name="Thoen E."/>
            <person name="Andreopoulos B."/>
            <person name="Lu D."/>
            <person name="Skrede I."/>
            <person name="Drula E."/>
            <person name="Henrissat B."/>
            <person name="Morin E."/>
            <person name="Kohler A."/>
            <person name="Barry K."/>
            <person name="LaButti K."/>
            <person name="Morin E."/>
            <person name="Salamov A."/>
            <person name="Lipzen A."/>
            <person name="Mereny Z."/>
            <person name="Hegedus B."/>
            <person name="Baldrian P."/>
            <person name="Stursova M."/>
            <person name="Weitz H."/>
            <person name="Taylor A."/>
            <person name="Grigoriev I.V."/>
            <person name="Nagy L.G."/>
            <person name="Martin F."/>
            <person name="Kauserud H."/>
        </authorList>
    </citation>
    <scope>NUCLEOTIDE SEQUENCE</scope>
    <source>
        <strain evidence="8">CBHHK002</strain>
    </source>
</reference>
<keyword evidence="5" id="KW-0503">Monooxygenase</keyword>
<dbReference type="GO" id="GO:0071949">
    <property type="term" value="F:FAD binding"/>
    <property type="evidence" value="ECO:0007669"/>
    <property type="project" value="InterPro"/>
</dbReference>
<dbReference type="PANTHER" id="PTHR13789">
    <property type="entry name" value="MONOOXYGENASE"/>
    <property type="match status" value="1"/>
</dbReference>
<evidence type="ECO:0000259" key="7">
    <source>
        <dbReference type="Pfam" id="PF01494"/>
    </source>
</evidence>
<dbReference type="SUPFAM" id="SSF54373">
    <property type="entry name" value="FAD-linked reductases, C-terminal domain"/>
    <property type="match status" value="1"/>
</dbReference>
<dbReference type="Pfam" id="PF01494">
    <property type="entry name" value="FAD_binding_3"/>
    <property type="match status" value="1"/>
</dbReference>
<organism evidence="8 9">
    <name type="scientific">Mycena albidolilacea</name>
    <dbReference type="NCBI Taxonomy" id="1033008"/>
    <lineage>
        <taxon>Eukaryota</taxon>
        <taxon>Fungi</taxon>
        <taxon>Dikarya</taxon>
        <taxon>Basidiomycota</taxon>
        <taxon>Agaricomycotina</taxon>
        <taxon>Agaricomycetes</taxon>
        <taxon>Agaricomycetidae</taxon>
        <taxon>Agaricales</taxon>
        <taxon>Marasmiineae</taxon>
        <taxon>Mycenaceae</taxon>
        <taxon>Mycena</taxon>
    </lineage>
</organism>
<feature type="domain" description="FAD-binding" evidence="7">
    <location>
        <begin position="9"/>
        <end position="362"/>
    </location>
</feature>
<feature type="transmembrane region" description="Helical" evidence="6">
    <location>
        <begin position="6"/>
        <end position="26"/>
    </location>
</feature>
<protein>
    <submittedName>
        <fullName evidence="8">FAD/NAD(P)-binding domain-containing protein</fullName>
    </submittedName>
</protein>
<dbReference type="GO" id="GO:0004497">
    <property type="term" value="F:monooxygenase activity"/>
    <property type="evidence" value="ECO:0007669"/>
    <property type="project" value="UniProtKB-KW"/>
</dbReference>
<evidence type="ECO:0000313" key="8">
    <source>
        <dbReference type="EMBL" id="KAJ7348358.1"/>
    </source>
</evidence>
<evidence type="ECO:0000256" key="6">
    <source>
        <dbReference type="SAM" id="Phobius"/>
    </source>
</evidence>
<comment type="similarity">
    <text evidence="1">Belongs to the paxM FAD-dependent monooxygenase family.</text>
</comment>
<proteinExistence type="inferred from homology"/>
<dbReference type="Proteomes" id="UP001218218">
    <property type="component" value="Unassembled WGS sequence"/>
</dbReference>
<dbReference type="InterPro" id="IPR002938">
    <property type="entry name" value="FAD-bd"/>
</dbReference>
<dbReference type="AlphaFoldDB" id="A0AAD7ETN6"/>
<evidence type="ECO:0000256" key="5">
    <source>
        <dbReference type="ARBA" id="ARBA00023033"/>
    </source>
</evidence>
<accession>A0AAD7ETN6</accession>
<sequence>MTETAHPLDISIVGAGIAGIAAAIALRRNGHRVQILESAQIKAEIGAAIVVPVNAQRVLEHLGYDKENLLSVDFVAIETFNAAQGGESRSGPWRKIDGKGALMCVRSDLHAELERLATGPGVGPPAVIRLSSQVVDCNPDEGSLTLSDGSVVQSDVVLGADGISSTIRTHVLGYEQKSVRTGLTTSRTLLDMAALNALPELAWLRQGASGPRNVIEFGNKFRVLFLYPCRNGTIMNFLAGVEDPHQADPGWEPSSTREDLLAEFTDYHPQFQALFTMLPERLPRWQLRFLPTLSTWVRGRAALLGDAAHATLPTLGQGAAQAIEDAGALSVLFPAGTARTDIPARLKAFEGLRKERAELIARESHDQMMVPSERGKYLRDPELQKVVMGYDVLDAARKVYAEQFGGGGI</sequence>
<keyword evidence="6" id="KW-0812">Transmembrane</keyword>
<dbReference type="EMBL" id="JARIHO010000017">
    <property type="protein sequence ID" value="KAJ7348358.1"/>
    <property type="molecule type" value="Genomic_DNA"/>
</dbReference>
<keyword evidence="6" id="KW-0472">Membrane</keyword>
<dbReference type="InterPro" id="IPR050493">
    <property type="entry name" value="FAD-dep_Monooxygenase_BioMet"/>
</dbReference>
<keyword evidence="3" id="KW-0274">FAD</keyword>
<evidence type="ECO:0000256" key="1">
    <source>
        <dbReference type="ARBA" id="ARBA00007992"/>
    </source>
</evidence>
<dbReference type="Gene3D" id="3.50.50.60">
    <property type="entry name" value="FAD/NAD(P)-binding domain"/>
    <property type="match status" value="1"/>
</dbReference>
<keyword evidence="6" id="KW-1133">Transmembrane helix</keyword>
<comment type="caution">
    <text evidence="8">The sequence shown here is derived from an EMBL/GenBank/DDBJ whole genome shotgun (WGS) entry which is preliminary data.</text>
</comment>
<name>A0AAD7ETN6_9AGAR</name>